<evidence type="ECO:0000256" key="1">
    <source>
        <dbReference type="SAM" id="MobiDB-lite"/>
    </source>
</evidence>
<feature type="compositionally biased region" description="Polar residues" evidence="1">
    <location>
        <begin position="828"/>
        <end position="838"/>
    </location>
</feature>
<name>A0A067SGT3_GALM3</name>
<feature type="region of interest" description="Disordered" evidence="1">
    <location>
        <begin position="186"/>
        <end position="214"/>
    </location>
</feature>
<feature type="compositionally biased region" description="Low complexity" evidence="1">
    <location>
        <begin position="858"/>
        <end position="873"/>
    </location>
</feature>
<gene>
    <name evidence="2" type="ORF">GALMADRAFT_890275</name>
</gene>
<feature type="compositionally biased region" description="Polar residues" evidence="1">
    <location>
        <begin position="1133"/>
        <end position="1149"/>
    </location>
</feature>
<feature type="region of interest" description="Disordered" evidence="1">
    <location>
        <begin position="1091"/>
        <end position="1151"/>
    </location>
</feature>
<feature type="region of interest" description="Disordered" evidence="1">
    <location>
        <begin position="584"/>
        <end position="624"/>
    </location>
</feature>
<feature type="region of interest" description="Disordered" evidence="1">
    <location>
        <begin position="1165"/>
        <end position="1188"/>
    </location>
</feature>
<feature type="compositionally biased region" description="Low complexity" evidence="1">
    <location>
        <begin position="683"/>
        <end position="701"/>
    </location>
</feature>
<feature type="compositionally biased region" description="Basic and acidic residues" evidence="1">
    <location>
        <begin position="917"/>
        <end position="933"/>
    </location>
</feature>
<feature type="compositionally biased region" description="Low complexity" evidence="1">
    <location>
        <begin position="1011"/>
        <end position="1026"/>
    </location>
</feature>
<feature type="compositionally biased region" description="Polar residues" evidence="1">
    <location>
        <begin position="791"/>
        <end position="800"/>
    </location>
</feature>
<feature type="region of interest" description="Disordered" evidence="1">
    <location>
        <begin position="662"/>
        <end position="880"/>
    </location>
</feature>
<dbReference type="OrthoDB" id="3070376at2759"/>
<feature type="region of interest" description="Disordered" evidence="1">
    <location>
        <begin position="430"/>
        <end position="449"/>
    </location>
</feature>
<feature type="compositionally biased region" description="Low complexity" evidence="1">
    <location>
        <begin position="57"/>
        <end position="90"/>
    </location>
</feature>
<feature type="compositionally biased region" description="Low complexity" evidence="1">
    <location>
        <begin position="1100"/>
        <end position="1119"/>
    </location>
</feature>
<dbReference type="STRING" id="685588.A0A067SGT3"/>
<feature type="compositionally biased region" description="Basic and acidic residues" evidence="1">
    <location>
        <begin position="264"/>
        <end position="274"/>
    </location>
</feature>
<feature type="region of interest" description="Disordered" evidence="1">
    <location>
        <begin position="917"/>
        <end position="950"/>
    </location>
</feature>
<evidence type="ECO:0000313" key="3">
    <source>
        <dbReference type="Proteomes" id="UP000027222"/>
    </source>
</evidence>
<feature type="region of interest" description="Disordered" evidence="1">
    <location>
        <begin position="342"/>
        <end position="424"/>
    </location>
</feature>
<feature type="compositionally biased region" description="Low complexity" evidence="1">
    <location>
        <begin position="541"/>
        <end position="555"/>
    </location>
</feature>
<protein>
    <submittedName>
        <fullName evidence="2">Uncharacterized protein</fullName>
    </submittedName>
</protein>
<organism evidence="2 3">
    <name type="scientific">Galerina marginata (strain CBS 339.88)</name>
    <dbReference type="NCBI Taxonomy" id="685588"/>
    <lineage>
        <taxon>Eukaryota</taxon>
        <taxon>Fungi</taxon>
        <taxon>Dikarya</taxon>
        <taxon>Basidiomycota</taxon>
        <taxon>Agaricomycotina</taxon>
        <taxon>Agaricomycetes</taxon>
        <taxon>Agaricomycetidae</taxon>
        <taxon>Agaricales</taxon>
        <taxon>Agaricineae</taxon>
        <taxon>Strophariaceae</taxon>
        <taxon>Galerina</taxon>
    </lineage>
</organism>
<feature type="region of interest" description="Disordered" evidence="1">
    <location>
        <begin position="514"/>
        <end position="557"/>
    </location>
</feature>
<dbReference type="EMBL" id="KL142398">
    <property type="protein sequence ID" value="KDR70165.1"/>
    <property type="molecule type" value="Genomic_DNA"/>
</dbReference>
<feature type="compositionally biased region" description="Low complexity" evidence="1">
    <location>
        <begin position="816"/>
        <end position="827"/>
    </location>
</feature>
<evidence type="ECO:0000313" key="2">
    <source>
        <dbReference type="EMBL" id="KDR70165.1"/>
    </source>
</evidence>
<feature type="compositionally biased region" description="Polar residues" evidence="1">
    <location>
        <begin position="249"/>
        <end position="263"/>
    </location>
</feature>
<feature type="region of interest" description="Disordered" evidence="1">
    <location>
        <begin position="31"/>
        <end position="105"/>
    </location>
</feature>
<dbReference type="Proteomes" id="UP000027222">
    <property type="component" value="Unassembled WGS sequence"/>
</dbReference>
<dbReference type="AlphaFoldDB" id="A0A067SGT3"/>
<feature type="compositionally biased region" description="Polar residues" evidence="1">
    <location>
        <begin position="1173"/>
        <end position="1186"/>
    </location>
</feature>
<feature type="compositionally biased region" description="Polar residues" evidence="1">
    <location>
        <begin position="309"/>
        <end position="319"/>
    </location>
</feature>
<feature type="compositionally biased region" description="Low complexity" evidence="1">
    <location>
        <begin position="742"/>
        <end position="756"/>
    </location>
</feature>
<proteinExistence type="predicted"/>
<keyword evidence="3" id="KW-1185">Reference proteome</keyword>
<accession>A0A067SGT3</accession>
<feature type="compositionally biased region" description="Low complexity" evidence="1">
    <location>
        <begin position="584"/>
        <end position="603"/>
    </location>
</feature>
<reference evidence="3" key="1">
    <citation type="journal article" date="2014" name="Proc. Natl. Acad. Sci. U.S.A.">
        <title>Extensive sampling of basidiomycete genomes demonstrates inadequacy of the white-rot/brown-rot paradigm for wood decay fungi.</title>
        <authorList>
            <person name="Riley R."/>
            <person name="Salamov A.A."/>
            <person name="Brown D.W."/>
            <person name="Nagy L.G."/>
            <person name="Floudas D."/>
            <person name="Held B.W."/>
            <person name="Levasseur A."/>
            <person name="Lombard V."/>
            <person name="Morin E."/>
            <person name="Otillar R."/>
            <person name="Lindquist E.A."/>
            <person name="Sun H."/>
            <person name="LaButti K.M."/>
            <person name="Schmutz J."/>
            <person name="Jabbour D."/>
            <person name="Luo H."/>
            <person name="Baker S.E."/>
            <person name="Pisabarro A.G."/>
            <person name="Walton J.D."/>
            <person name="Blanchette R.A."/>
            <person name="Henrissat B."/>
            <person name="Martin F."/>
            <person name="Cullen D."/>
            <person name="Hibbett D.S."/>
            <person name="Grigoriev I.V."/>
        </authorList>
    </citation>
    <scope>NUCLEOTIDE SEQUENCE [LARGE SCALE GENOMIC DNA]</scope>
    <source>
        <strain evidence="3">CBS 339.88</strain>
    </source>
</reference>
<sequence length="1207" mass="128739">MSSNCPPQLQLSIQPSTTNFKRSFEQFGFDLESPVGASEAGSSGSNNGNDRNKRARSSSSFSEGSDSTDGSRSSTLASGSESGSSLMSLSRGEPTRAGGIGSSDLLSRPIVVLTPELSTRASLDPPRLPTPMIQDIDMADYTPVQEENTAFSANLAAQSQVQQRASEDRYRLSLERFNAFESEISVLRRSQPPSPAVARSPTPPPTLPPLSISGNRARISASDLAFFHPSPRPSTPLFVAGETFFHLDSPSSTHAQSPTTIRDNSFHEEPRQEQDNSDEAPISSIPNAHFRFRTPLTLSSGPRMDFHPASSSRQPSLNRRTSDELEAVNVFRQRLNTALDRLRPTSPLVPGLGDGDNTADEEEAQEPYASTVSLGNEELDDEEDEEDEEDEGEDDDEGDEDDEVDDEDDEDEEEEMEDDEEENVRSLLNQVLPPNPPTLPPIPPITAGAGGGWSDSVSFLGDNDVVPATDPATSSAAWYAFNSTLRSQILNPNLRDHPLPSPLLRDLHSWMEERRHGNTSPSNEAGGMLDLTSDSTDARQRQQQTSTAQSSTDSQSARDADWSFYESMFDPFTSSSMVSAGASSAAATGSGSTPAAGSSRPSGFSGAPGNSTTSASSSSSTDLFGSPMSVPYSRNVADEAAVRSLDHGIGVGLGFGSAGSAFRPSVHRPPSRLHPGMDAHGQTMAASSSSTPSARNSSTGATAGGSGNSSRTYQTFSGHEWQYSHVDGNESTPSTDLELGFSSLAGHAGSPSSSSSQQEAPRVDPLPSIPSPGFTSQPFEHLFSPPLDPFTQFSRSTGPSSPALPSWMDSTSAHQTTDSNTFTPTSTYPAANSHTPQEAPSFAHWPWTAYPDPSGSEPASRPTASTSTVTSTSMQPRDVAQPFYVRQRLRSSTSLVAENAAEVRRREDYAELDRSRRVHFRAPEADSTGRDSTDNNGSNGTGFGGQRQRQTLDEFITDSERRLRAFPGGAEILQSIPPRNSYRPADPASSSSTTRDSPLDSAITGRRGRWGMPMPTTTSTPGTTTVDTTGDVDMLGLTDFGGDPLSLHIPAIVNPAIADSGHRASESTAPHVEQTTGPTAAFSWFDLPVSSQASRTEDQTNTMSTTTPTTTNSSPTSPSFSAYPPIRRVYGDQNRTNDQMHSLSGSGPTYHSGVPSLPPPDLGGTFDADGPAQTFTPANTSSVQSDTRSHFARRFSELVNDRGFPAG</sequence>
<feature type="compositionally biased region" description="Pro residues" evidence="1">
    <location>
        <begin position="433"/>
        <end position="444"/>
    </location>
</feature>
<feature type="compositionally biased region" description="Low complexity" evidence="1">
    <location>
        <begin position="611"/>
        <end position="621"/>
    </location>
</feature>
<feature type="region of interest" description="Disordered" evidence="1">
    <location>
        <begin position="249"/>
        <end position="321"/>
    </location>
</feature>
<feature type="region of interest" description="Disordered" evidence="1">
    <location>
        <begin position="967"/>
        <end position="1026"/>
    </location>
</feature>
<dbReference type="HOGENOM" id="CLU_270125_0_0_1"/>
<feature type="compositionally biased region" description="Acidic residues" evidence="1">
    <location>
        <begin position="377"/>
        <end position="422"/>
    </location>
</feature>